<evidence type="ECO:0000313" key="3">
    <source>
        <dbReference type="EMBL" id="ALS00047.1"/>
    </source>
</evidence>
<dbReference type="Pfam" id="PF04982">
    <property type="entry name" value="TM_HPP"/>
    <property type="match status" value="1"/>
</dbReference>
<organism evidence="4 6">
    <name type="scientific">Enterococcus silesiacus</name>
    <dbReference type="NCBI Taxonomy" id="332949"/>
    <lineage>
        <taxon>Bacteria</taxon>
        <taxon>Bacillati</taxon>
        <taxon>Bacillota</taxon>
        <taxon>Bacilli</taxon>
        <taxon>Lactobacillales</taxon>
        <taxon>Enterococcaceae</taxon>
        <taxon>Enterococcus</taxon>
    </lineage>
</organism>
<accession>A0A0S3K6Y4</accession>
<keyword evidence="1" id="KW-0812">Transmembrane</keyword>
<dbReference type="EMBL" id="JXLC01000031">
    <property type="protein sequence ID" value="OJG86725.1"/>
    <property type="molecule type" value="Genomic_DNA"/>
</dbReference>
<dbReference type="Proteomes" id="UP000065511">
    <property type="component" value="Chromosome"/>
</dbReference>
<dbReference type="PANTHER" id="PTHR33741">
    <property type="entry name" value="TRANSMEMBRANE PROTEIN DDB_G0269096-RELATED"/>
    <property type="match status" value="1"/>
</dbReference>
<evidence type="ECO:0000256" key="1">
    <source>
        <dbReference type="SAM" id="Phobius"/>
    </source>
</evidence>
<evidence type="ECO:0000313" key="5">
    <source>
        <dbReference type="Proteomes" id="UP000065511"/>
    </source>
</evidence>
<feature type="transmembrane region" description="Helical" evidence="1">
    <location>
        <begin position="140"/>
        <end position="162"/>
    </location>
</feature>
<feature type="transmembrane region" description="Helical" evidence="1">
    <location>
        <begin position="53"/>
        <end position="75"/>
    </location>
</feature>
<feature type="domain" description="HPP transmembrane region" evidence="2">
    <location>
        <begin position="24"/>
        <end position="172"/>
    </location>
</feature>
<keyword evidence="1" id="KW-0472">Membrane</keyword>
<evidence type="ECO:0000313" key="6">
    <source>
        <dbReference type="Proteomes" id="UP000183039"/>
    </source>
</evidence>
<reference evidence="4 6" key="1">
    <citation type="submission" date="2014-12" db="EMBL/GenBank/DDBJ databases">
        <title>Draft genome sequences of 29 type strains of Enterococci.</title>
        <authorList>
            <person name="Zhong Z."/>
            <person name="Sun Z."/>
            <person name="Liu W."/>
            <person name="Zhang W."/>
            <person name="Zhang H."/>
        </authorList>
    </citation>
    <scope>NUCLEOTIDE SEQUENCE [LARGE SCALE GENOMIC DNA]</scope>
    <source>
        <strain evidence="4 6">DSM 22801</strain>
    </source>
</reference>
<evidence type="ECO:0000259" key="2">
    <source>
        <dbReference type="Pfam" id="PF04982"/>
    </source>
</evidence>
<dbReference type="KEGG" id="ess:ATZ33_01200"/>
<dbReference type="EMBL" id="CP013614">
    <property type="protein sequence ID" value="ALS00047.1"/>
    <property type="molecule type" value="Genomic_DNA"/>
</dbReference>
<dbReference type="InterPro" id="IPR007065">
    <property type="entry name" value="HPP"/>
</dbReference>
<feature type="transmembrane region" description="Helical" evidence="1">
    <location>
        <begin position="87"/>
        <end position="120"/>
    </location>
</feature>
<evidence type="ECO:0000313" key="4">
    <source>
        <dbReference type="EMBL" id="OJG86725.1"/>
    </source>
</evidence>
<keyword evidence="1" id="KW-1133">Transmembrane helix</keyword>
<keyword evidence="5" id="KW-1185">Reference proteome</keyword>
<protein>
    <recommendedName>
        <fullName evidence="2">HPP transmembrane region domain-containing protein</fullName>
    </recommendedName>
</protein>
<dbReference type="AlphaFoldDB" id="A0A0S3K6Y4"/>
<dbReference type="OrthoDB" id="9811720at2"/>
<name>A0A0S3K6Y4_9ENTE</name>
<sequence length="176" mass="19167">MVLKEVSFLRVLKKIITAERSPLKVDLKAAILGFIGGFIVIFSLIILTEKTEWNWIMAPFGASCVLAFGVWDAPLSQPRNIIGGHFISTFIGLACQTLFGNSAASIAVAVGLAIMCMMLTKTTHPPAGADPLVVMMSQTGWNFLFTPVLVGSLVIVIIALIINNLNDNRKYPTFWL</sequence>
<proteinExistence type="predicted"/>
<dbReference type="Proteomes" id="UP000183039">
    <property type="component" value="Unassembled WGS sequence"/>
</dbReference>
<dbReference type="PANTHER" id="PTHR33741:SF5">
    <property type="entry name" value="TRANSMEMBRANE PROTEIN DDB_G0269096-RELATED"/>
    <property type="match status" value="1"/>
</dbReference>
<gene>
    <name evidence="3" type="ORF">ATZ33_01200</name>
    <name evidence="4" type="ORF">RV15_GL002323</name>
</gene>
<reference evidence="3 5" key="2">
    <citation type="submission" date="2015-12" db="EMBL/GenBank/DDBJ databases">
        <authorList>
            <person name="Lauer A."/>
            <person name="Humrighouse B."/>
            <person name="Loparev V."/>
            <person name="Shewmaker P.L."/>
            <person name="Whitney A.M."/>
            <person name="McLaughlin R.W."/>
        </authorList>
    </citation>
    <scope>NUCLEOTIDE SEQUENCE [LARGE SCALE GENOMIC DNA]</scope>
    <source>
        <strain evidence="3 5">LMG 23085</strain>
    </source>
</reference>
<dbReference type="InterPro" id="IPR058581">
    <property type="entry name" value="TM_HPP"/>
</dbReference>
<feature type="transmembrane region" description="Helical" evidence="1">
    <location>
        <begin position="29"/>
        <end position="47"/>
    </location>
</feature>